<accession>M0E5S7</accession>
<sequence>MSVPTQSGREFAVRVSDHGQPPVRDGDVSERVISVLFETGIEEWRRGWRRTAGTLPDREAIVSASDLTRGAGTATQVVPDRQLAYTVLGAPVDVDRILDAIASHLVDVRDLELTVIIDDIEPLVAEHGRDAATAFIDGLRAQLGDCHGNVVVGCSFAESTASSVASLFDPVDDVEWIDHSVAAVLDGLRRDDPTTFGYVRRHWAEARDGIELCERNYPQAKQVHATLSDPETTPRTLGAALSGLVTLGVVDTWSETVGPTRYDLTAYRPARLWAVGATLAAAPGANGGGGSDID</sequence>
<dbReference type="RefSeq" id="WP_004046013.1">
    <property type="nucleotide sequence ID" value="NZ_AOJE01000007.1"/>
</dbReference>
<proteinExistence type="predicted"/>
<evidence type="ECO:0000313" key="2">
    <source>
        <dbReference type="EMBL" id="ELZ43140.1"/>
    </source>
</evidence>
<dbReference type="PATRIC" id="fig|1227484.4.peg.297"/>
<dbReference type="eggNOG" id="arCOG10889">
    <property type="taxonomic scope" value="Archaea"/>
</dbReference>
<dbReference type="InterPro" id="IPR055927">
    <property type="entry name" value="DUF7504"/>
</dbReference>
<dbReference type="Pfam" id="PF24336">
    <property type="entry name" value="DUF7504"/>
    <property type="match status" value="1"/>
</dbReference>
<dbReference type="EMBL" id="AOJE01000007">
    <property type="protein sequence ID" value="ELZ43140.1"/>
    <property type="molecule type" value="Genomic_DNA"/>
</dbReference>
<organism evidence="2 3">
    <name type="scientific">Halorubrum saccharovorum DSM 1137</name>
    <dbReference type="NCBI Taxonomy" id="1227484"/>
    <lineage>
        <taxon>Archaea</taxon>
        <taxon>Methanobacteriati</taxon>
        <taxon>Methanobacteriota</taxon>
        <taxon>Stenosarchaea group</taxon>
        <taxon>Halobacteria</taxon>
        <taxon>Halobacteriales</taxon>
        <taxon>Haloferacaceae</taxon>
        <taxon>Halorubrum</taxon>
    </lineage>
</organism>
<protein>
    <submittedName>
        <fullName evidence="2">Uncharacterized protein</fullName>
    </submittedName>
</protein>
<reference evidence="2 3" key="1">
    <citation type="journal article" date="2014" name="PLoS Genet.">
        <title>Phylogenetically driven sequencing of extremely halophilic archaea reveals strategies for static and dynamic osmo-response.</title>
        <authorList>
            <person name="Becker E.A."/>
            <person name="Seitzer P.M."/>
            <person name="Tritt A."/>
            <person name="Larsen D."/>
            <person name="Krusor M."/>
            <person name="Yao A.I."/>
            <person name="Wu D."/>
            <person name="Madern D."/>
            <person name="Eisen J.A."/>
            <person name="Darling A.E."/>
            <person name="Facciotti M.T."/>
        </authorList>
    </citation>
    <scope>NUCLEOTIDE SEQUENCE [LARGE SCALE GENOMIC DNA]</scope>
    <source>
        <strain evidence="2 3">DSM 1137</strain>
    </source>
</reference>
<evidence type="ECO:0000313" key="3">
    <source>
        <dbReference type="Proteomes" id="UP000011514"/>
    </source>
</evidence>
<keyword evidence="3" id="KW-1185">Reference proteome</keyword>
<dbReference type="Proteomes" id="UP000011514">
    <property type="component" value="Unassembled WGS sequence"/>
</dbReference>
<comment type="caution">
    <text evidence="2">The sequence shown here is derived from an EMBL/GenBank/DDBJ whole genome shotgun (WGS) entry which is preliminary data.</text>
</comment>
<evidence type="ECO:0000256" key="1">
    <source>
        <dbReference type="SAM" id="MobiDB-lite"/>
    </source>
</evidence>
<name>M0E5S7_9EURY</name>
<dbReference type="AlphaFoldDB" id="M0E5S7"/>
<gene>
    <name evidence="2" type="ORF">C471_01464</name>
</gene>
<feature type="region of interest" description="Disordered" evidence="1">
    <location>
        <begin position="1"/>
        <end position="25"/>
    </location>
</feature>